<evidence type="ECO:0000259" key="8">
    <source>
        <dbReference type="Pfam" id="PF00482"/>
    </source>
</evidence>
<evidence type="ECO:0000256" key="6">
    <source>
        <dbReference type="ARBA" id="ARBA00023136"/>
    </source>
</evidence>
<keyword evidence="6 7" id="KW-0472">Membrane</keyword>
<sequence length="351" mass="41049">MLMASPLKLFVKKQRKLPETIQIRFLKRVERFLTNGYSLQDALEATAWDKDLAPISQYFLVKLKEGARLDNIFESAGFHPAISSFLYFVHANSDLNEAIRKCLELVEHQFQNVRKFKQIIRYPLFLLLIFSVVLFFINHRVLPAFQTLFTSSPETQTTINILKWLMDFIQFSAISIVVVGILFVIIWRHVQPRMAMEEQLKVVQRIPGYRYYLRLQTSLQLATHFSSLLKAGLTLKEILAELANQNRLPILSYYAILLTNNLERGYHISSLLEELPLIEKQLAVIFQKNTTVPVLEKDLTLYSDMLLEEIERVTIRVITYIQPVFYTVLGVFIIFIYLSIMWPMFQLINSF</sequence>
<dbReference type="PRINTS" id="PR00812">
    <property type="entry name" value="BCTERIALGSPF"/>
</dbReference>
<protein>
    <submittedName>
        <fullName evidence="9">ComG operon protein 2</fullName>
    </submittedName>
</protein>
<dbReference type="PANTHER" id="PTHR30012:SF0">
    <property type="entry name" value="TYPE II SECRETION SYSTEM PROTEIN F-RELATED"/>
    <property type="match status" value="1"/>
</dbReference>
<evidence type="ECO:0000256" key="2">
    <source>
        <dbReference type="ARBA" id="ARBA00005745"/>
    </source>
</evidence>
<dbReference type="InterPro" id="IPR003004">
    <property type="entry name" value="GspF/PilC"/>
</dbReference>
<comment type="subcellular location">
    <subcellularLocation>
        <location evidence="1">Cell membrane</location>
        <topology evidence="1">Multi-pass membrane protein</topology>
    </subcellularLocation>
</comment>
<keyword evidence="3" id="KW-1003">Cell membrane</keyword>
<proteinExistence type="inferred from homology"/>
<dbReference type="PANTHER" id="PTHR30012">
    <property type="entry name" value="GENERAL SECRETION PATHWAY PROTEIN"/>
    <property type="match status" value="1"/>
</dbReference>
<feature type="transmembrane region" description="Helical" evidence="7">
    <location>
        <begin position="168"/>
        <end position="187"/>
    </location>
</feature>
<evidence type="ECO:0000256" key="3">
    <source>
        <dbReference type="ARBA" id="ARBA00022475"/>
    </source>
</evidence>
<dbReference type="InterPro" id="IPR018076">
    <property type="entry name" value="T2SS_GspF_dom"/>
</dbReference>
<feature type="domain" description="Type II secretion system protein GspF" evidence="8">
    <location>
        <begin position="222"/>
        <end position="343"/>
    </location>
</feature>
<dbReference type="EMBL" id="BMOS01000029">
    <property type="protein sequence ID" value="GGN63906.1"/>
    <property type="molecule type" value="Genomic_DNA"/>
</dbReference>
<evidence type="ECO:0000256" key="7">
    <source>
        <dbReference type="SAM" id="Phobius"/>
    </source>
</evidence>
<keyword evidence="10" id="KW-1185">Reference proteome</keyword>
<evidence type="ECO:0000313" key="9">
    <source>
        <dbReference type="EMBL" id="GGN63906.1"/>
    </source>
</evidence>
<feature type="domain" description="Type II secretion system protein GspF" evidence="8">
    <location>
        <begin position="31"/>
        <end position="137"/>
    </location>
</feature>
<accession>A0A918D4J6</accession>
<dbReference type="AlphaFoldDB" id="A0A918D4J6"/>
<dbReference type="Proteomes" id="UP000624041">
    <property type="component" value="Unassembled WGS sequence"/>
</dbReference>
<reference evidence="9" key="1">
    <citation type="journal article" date="2014" name="Int. J. Syst. Evol. Microbiol.">
        <title>Complete genome sequence of Corynebacterium casei LMG S-19264T (=DSM 44701T), isolated from a smear-ripened cheese.</title>
        <authorList>
            <consortium name="US DOE Joint Genome Institute (JGI-PGF)"/>
            <person name="Walter F."/>
            <person name="Albersmeier A."/>
            <person name="Kalinowski J."/>
            <person name="Ruckert C."/>
        </authorList>
    </citation>
    <scope>NUCLEOTIDE SEQUENCE</scope>
    <source>
        <strain evidence="9">JCM 17251</strain>
    </source>
</reference>
<evidence type="ECO:0000256" key="5">
    <source>
        <dbReference type="ARBA" id="ARBA00022989"/>
    </source>
</evidence>
<dbReference type="Pfam" id="PF00482">
    <property type="entry name" value="T2SSF"/>
    <property type="match status" value="2"/>
</dbReference>
<gene>
    <name evidence="9" type="primary">comGB</name>
    <name evidence="9" type="ORF">GCM10007971_31240</name>
</gene>
<keyword evidence="5 7" id="KW-1133">Transmembrane helix</keyword>
<organism evidence="9 10">
    <name type="scientific">Oceanobacillus indicireducens</name>
    <dbReference type="NCBI Taxonomy" id="1004261"/>
    <lineage>
        <taxon>Bacteria</taxon>
        <taxon>Bacillati</taxon>
        <taxon>Bacillota</taxon>
        <taxon>Bacilli</taxon>
        <taxon>Bacillales</taxon>
        <taxon>Bacillaceae</taxon>
        <taxon>Oceanobacillus</taxon>
    </lineage>
</organism>
<dbReference type="RefSeq" id="WP_156856779.1">
    <property type="nucleotide sequence ID" value="NZ_BMOS01000029.1"/>
</dbReference>
<feature type="transmembrane region" description="Helical" evidence="7">
    <location>
        <begin position="119"/>
        <end position="137"/>
    </location>
</feature>
<comment type="similarity">
    <text evidence="2">Belongs to the GSP F family.</text>
</comment>
<feature type="transmembrane region" description="Helical" evidence="7">
    <location>
        <begin position="324"/>
        <end position="345"/>
    </location>
</feature>
<keyword evidence="4 7" id="KW-0812">Transmembrane</keyword>
<dbReference type="InterPro" id="IPR042094">
    <property type="entry name" value="T2SS_GspF_sf"/>
</dbReference>
<dbReference type="GO" id="GO:0005886">
    <property type="term" value="C:plasma membrane"/>
    <property type="evidence" value="ECO:0007669"/>
    <property type="project" value="UniProtKB-SubCell"/>
</dbReference>
<name>A0A918D4J6_9BACI</name>
<reference evidence="9" key="2">
    <citation type="submission" date="2020-09" db="EMBL/GenBank/DDBJ databases">
        <authorList>
            <person name="Sun Q."/>
            <person name="Ohkuma M."/>
        </authorList>
    </citation>
    <scope>NUCLEOTIDE SEQUENCE</scope>
    <source>
        <strain evidence="9">JCM 17251</strain>
    </source>
</reference>
<comment type="caution">
    <text evidence="9">The sequence shown here is derived from an EMBL/GenBank/DDBJ whole genome shotgun (WGS) entry which is preliminary data.</text>
</comment>
<evidence type="ECO:0000256" key="1">
    <source>
        <dbReference type="ARBA" id="ARBA00004651"/>
    </source>
</evidence>
<evidence type="ECO:0000256" key="4">
    <source>
        <dbReference type="ARBA" id="ARBA00022692"/>
    </source>
</evidence>
<dbReference type="Gene3D" id="1.20.81.30">
    <property type="entry name" value="Type II secretion system (T2SS), domain F"/>
    <property type="match status" value="1"/>
</dbReference>
<evidence type="ECO:0000313" key="10">
    <source>
        <dbReference type="Proteomes" id="UP000624041"/>
    </source>
</evidence>